<dbReference type="SUPFAM" id="SSF53927">
    <property type="entry name" value="Cytidine deaminase-like"/>
    <property type="match status" value="1"/>
</dbReference>
<evidence type="ECO:0000313" key="6">
    <source>
        <dbReference type="EMBL" id="QQQ18136.1"/>
    </source>
</evidence>
<dbReference type="Proteomes" id="UP000595448">
    <property type="component" value="Chromosome"/>
</dbReference>
<keyword evidence="3" id="KW-0378">Hydrolase</keyword>
<evidence type="ECO:0000259" key="5">
    <source>
        <dbReference type="PROSITE" id="PS51747"/>
    </source>
</evidence>
<dbReference type="NCBIfam" id="NF041025">
    <property type="entry name" value="antiphage_deaminase"/>
    <property type="match status" value="1"/>
</dbReference>
<gene>
    <name evidence="6" type="ORF">JIP62_12585</name>
</gene>
<dbReference type="PROSITE" id="PS00903">
    <property type="entry name" value="CYT_DCMP_DEAMINASES_1"/>
    <property type="match status" value="1"/>
</dbReference>
<evidence type="ECO:0000256" key="1">
    <source>
        <dbReference type="ARBA" id="ARBA00006576"/>
    </source>
</evidence>
<dbReference type="InterPro" id="IPR027417">
    <property type="entry name" value="P-loop_NTPase"/>
</dbReference>
<dbReference type="InterPro" id="IPR015517">
    <property type="entry name" value="dCMP_deaminase-rel"/>
</dbReference>
<organism evidence="6 7">
    <name type="scientific">Brevundimonas vitisensis</name>
    <dbReference type="NCBI Taxonomy" id="2800818"/>
    <lineage>
        <taxon>Bacteria</taxon>
        <taxon>Pseudomonadati</taxon>
        <taxon>Pseudomonadota</taxon>
        <taxon>Alphaproteobacteria</taxon>
        <taxon>Caulobacterales</taxon>
        <taxon>Caulobacteraceae</taxon>
        <taxon>Brevundimonas</taxon>
    </lineage>
</organism>
<evidence type="ECO:0000313" key="7">
    <source>
        <dbReference type="Proteomes" id="UP000595448"/>
    </source>
</evidence>
<dbReference type="PANTHER" id="PTHR11086">
    <property type="entry name" value="DEOXYCYTIDYLATE DEAMINASE-RELATED"/>
    <property type="match status" value="1"/>
</dbReference>
<dbReference type="EMBL" id="CP067977">
    <property type="protein sequence ID" value="QQQ18136.1"/>
    <property type="molecule type" value="Genomic_DNA"/>
</dbReference>
<proteinExistence type="inferred from homology"/>
<dbReference type="InterPro" id="IPR016192">
    <property type="entry name" value="APOBEC/CMP_deaminase_Zn-bd"/>
</dbReference>
<accession>A0ABX7BP50</accession>
<keyword evidence="4" id="KW-0862">Zinc</keyword>
<keyword evidence="7" id="KW-1185">Reference proteome</keyword>
<sequence>MDLKPADAELIIGIVARIGVDTPEVISTLKEELQAYDYEAVEIHTTDLLIGLKKPLNIIQEPADKRYESLISACNDFRADTELPDIMAQLAMLEITRLRGQTGLGTSTERRVAYIINQIKRPEEFELLRSVYGEHYVQMSCHATLKSREERLSRKIVAGHPESPRASSWDAVVSELIQKDEAQEDQPFGQRVRDVFPLSDVVIDARDRARIKTTTERFLRALFGDNSVTPTPAEYGMELANTASQRSSDLSRQVGAAVLNQHNEVQALGCNEVPRAGGGTYWEGDVPDGREFNRGEDANEARKRAVLMDLALRLEKAGAFKKNLKTAAEISDFLFKRKDKIIKDAQIMDSLEYGRSVHAEMNAITDAARSGRAIRGCRLFVNTFPCHNCAKHIVASGICDVFYLRPYPKSYAAELFDDSIVIDPDQSSTTQVNFRQFIGVTGPMYSRVFTKSRWKREGGLVPTFVKKGGSFIRRTPVPAYPGVEALLLADLSSVLTAKGYLDAAPSPPVS</sequence>
<evidence type="ECO:0000256" key="4">
    <source>
        <dbReference type="ARBA" id="ARBA00022833"/>
    </source>
</evidence>
<comment type="similarity">
    <text evidence="1">Belongs to the cytidine and deoxycytidylate deaminase family.</text>
</comment>
<evidence type="ECO:0000256" key="2">
    <source>
        <dbReference type="ARBA" id="ARBA00022723"/>
    </source>
</evidence>
<dbReference type="InterPro" id="IPR002125">
    <property type="entry name" value="CMP_dCMP_dom"/>
</dbReference>
<feature type="domain" description="CMP/dCMP-type deaminase" evidence="5">
    <location>
        <begin position="231"/>
        <end position="423"/>
    </location>
</feature>
<dbReference type="Gene3D" id="3.40.140.10">
    <property type="entry name" value="Cytidine Deaminase, domain 2"/>
    <property type="match status" value="1"/>
</dbReference>
<dbReference type="PANTHER" id="PTHR11086:SF18">
    <property type="entry name" value="DEOXYCYTIDYLATE DEAMINASE"/>
    <property type="match status" value="1"/>
</dbReference>
<dbReference type="InterPro" id="IPR016193">
    <property type="entry name" value="Cytidine_deaminase-like"/>
</dbReference>
<dbReference type="PROSITE" id="PS51747">
    <property type="entry name" value="CYT_DCMP_DEAMINASES_2"/>
    <property type="match status" value="1"/>
</dbReference>
<reference evidence="6 7" key="1">
    <citation type="submission" date="2021-01" db="EMBL/GenBank/DDBJ databases">
        <title>Brevundimonas vitis sp. nov., an bacterium isolated from grape (Vitis vinifera).</title>
        <authorList>
            <person name="Jiang L."/>
            <person name="Lee J."/>
        </authorList>
    </citation>
    <scope>NUCLEOTIDE SEQUENCE [LARGE SCALE GENOMIC DNA]</scope>
    <source>
        <strain evidence="6 7">GRTSA-9</strain>
    </source>
</reference>
<name>A0ABX7BP50_9CAUL</name>
<keyword evidence="2" id="KW-0479">Metal-binding</keyword>
<evidence type="ECO:0000256" key="3">
    <source>
        <dbReference type="ARBA" id="ARBA00022801"/>
    </source>
</evidence>
<dbReference type="Gene3D" id="3.40.50.300">
    <property type="entry name" value="P-loop containing nucleotide triphosphate hydrolases"/>
    <property type="match status" value="1"/>
</dbReference>
<dbReference type="RefSeq" id="WP_201102508.1">
    <property type="nucleotide sequence ID" value="NZ_CP067977.1"/>
</dbReference>
<protein>
    <recommendedName>
        <fullName evidence="5">CMP/dCMP-type deaminase domain-containing protein</fullName>
    </recommendedName>
</protein>
<dbReference type="Pfam" id="PF00383">
    <property type="entry name" value="dCMP_cyt_deam_1"/>
    <property type="match status" value="1"/>
</dbReference>